<organism evidence="3 4">
    <name type="scientific">Kibdelosporangium aridum</name>
    <dbReference type="NCBI Taxonomy" id="2030"/>
    <lineage>
        <taxon>Bacteria</taxon>
        <taxon>Bacillati</taxon>
        <taxon>Actinomycetota</taxon>
        <taxon>Actinomycetes</taxon>
        <taxon>Pseudonocardiales</taxon>
        <taxon>Pseudonocardiaceae</taxon>
        <taxon>Kibdelosporangium</taxon>
    </lineage>
</organism>
<gene>
    <name evidence="3" type="ORF">SAMN05661093_11187</name>
</gene>
<sequence length="309" mass="33381">MLRGVRTLLTLAALMPLVYGQHQPFTRGSRVAATQFLDIPGGRLAYDIEGQGPLVVCAPGLADIRATYNELATRLVDAGFTVVTMDLRGLGESSADWPSYTDSDIASDMIALVQALDAGPTILVGCDYSAGAAVVAAANHPDLVAGLLLTGQRMREHAANYIAAAGRWLISRPRIGRFLWNRAWPWLWGPHKPADFEARQRAVAANLAEPGRYDAVRAMLRPGTQCCEIAMPHVTCPVLITSGDADPAFSNVSPETEAQYVANRLGGPTVVKMVRGAGYYPHAEQPDYVASIFQSWWATNHQLKLLGND</sequence>
<dbReference type="InterPro" id="IPR050266">
    <property type="entry name" value="AB_hydrolase_sf"/>
</dbReference>
<evidence type="ECO:0000256" key="1">
    <source>
        <dbReference type="ARBA" id="ARBA00022801"/>
    </source>
</evidence>
<dbReference type="InterPro" id="IPR000073">
    <property type="entry name" value="AB_hydrolase_1"/>
</dbReference>
<reference evidence="3 4" key="1">
    <citation type="submission" date="2017-04" db="EMBL/GenBank/DDBJ databases">
        <authorList>
            <person name="Afonso C.L."/>
            <person name="Miller P.J."/>
            <person name="Scott M.A."/>
            <person name="Spackman E."/>
            <person name="Goraichik I."/>
            <person name="Dimitrov K.M."/>
            <person name="Suarez D.L."/>
            <person name="Swayne D.E."/>
        </authorList>
    </citation>
    <scope>NUCLEOTIDE SEQUENCE [LARGE SCALE GENOMIC DNA]</scope>
    <source>
        <strain evidence="3 4">DSM 43828</strain>
    </source>
</reference>
<dbReference type="Proteomes" id="UP000192674">
    <property type="component" value="Unassembled WGS sequence"/>
</dbReference>
<evidence type="ECO:0000313" key="4">
    <source>
        <dbReference type="Proteomes" id="UP000192674"/>
    </source>
</evidence>
<dbReference type="SUPFAM" id="SSF53474">
    <property type="entry name" value="alpha/beta-Hydrolases"/>
    <property type="match status" value="1"/>
</dbReference>
<feature type="domain" description="AB hydrolase-1" evidence="2">
    <location>
        <begin position="55"/>
        <end position="291"/>
    </location>
</feature>
<dbReference type="Pfam" id="PF12697">
    <property type="entry name" value="Abhydrolase_6"/>
    <property type="match status" value="1"/>
</dbReference>
<dbReference type="InterPro" id="IPR000639">
    <property type="entry name" value="Epox_hydrolase-like"/>
</dbReference>
<keyword evidence="4" id="KW-1185">Reference proteome</keyword>
<evidence type="ECO:0000313" key="3">
    <source>
        <dbReference type="EMBL" id="SMD27579.1"/>
    </source>
</evidence>
<accession>A0A1Y5YD55</accession>
<dbReference type="GO" id="GO:0016020">
    <property type="term" value="C:membrane"/>
    <property type="evidence" value="ECO:0007669"/>
    <property type="project" value="TreeGrafter"/>
</dbReference>
<dbReference type="EMBL" id="FWXV01000029">
    <property type="protein sequence ID" value="SMD27579.1"/>
    <property type="molecule type" value="Genomic_DNA"/>
</dbReference>
<dbReference type="AlphaFoldDB" id="A0A1Y5YD55"/>
<proteinExistence type="predicted"/>
<dbReference type="PRINTS" id="PR00412">
    <property type="entry name" value="EPOXHYDRLASE"/>
</dbReference>
<protein>
    <submittedName>
        <fullName evidence="3">Pimeloyl-ACP methyl ester carboxylesterase</fullName>
    </submittedName>
</protein>
<dbReference type="GO" id="GO:0016787">
    <property type="term" value="F:hydrolase activity"/>
    <property type="evidence" value="ECO:0007669"/>
    <property type="project" value="UniProtKB-KW"/>
</dbReference>
<evidence type="ECO:0000259" key="2">
    <source>
        <dbReference type="Pfam" id="PF12697"/>
    </source>
</evidence>
<dbReference type="PANTHER" id="PTHR43798:SF31">
    <property type="entry name" value="AB HYDROLASE SUPERFAMILY PROTEIN YCLE"/>
    <property type="match status" value="1"/>
</dbReference>
<dbReference type="PANTHER" id="PTHR43798">
    <property type="entry name" value="MONOACYLGLYCEROL LIPASE"/>
    <property type="match status" value="1"/>
</dbReference>
<keyword evidence="1" id="KW-0378">Hydrolase</keyword>
<dbReference type="Gene3D" id="3.40.50.1820">
    <property type="entry name" value="alpha/beta hydrolase"/>
    <property type="match status" value="1"/>
</dbReference>
<name>A0A1Y5YD55_KIBAR</name>
<dbReference type="InterPro" id="IPR029058">
    <property type="entry name" value="AB_hydrolase_fold"/>
</dbReference>